<dbReference type="InterPro" id="IPR054827">
    <property type="entry name" value="thermosome_alpha"/>
</dbReference>
<evidence type="ECO:0000256" key="6">
    <source>
        <dbReference type="SAM" id="MobiDB-lite"/>
    </source>
</evidence>
<dbReference type="SUPFAM" id="SSF52029">
    <property type="entry name" value="GroEL apical domain-like"/>
    <property type="match status" value="1"/>
</dbReference>
<dbReference type="EMBL" id="CP011267">
    <property type="protein sequence ID" value="AKG92463.1"/>
    <property type="molecule type" value="Genomic_DNA"/>
</dbReference>
<gene>
    <name evidence="7" type="ORF">GAH_00180</name>
</gene>
<dbReference type="SUPFAM" id="SSF54849">
    <property type="entry name" value="GroEL-intermediate domain like"/>
    <property type="match status" value="1"/>
</dbReference>
<dbReference type="RefSeq" id="WP_048094268.1">
    <property type="nucleotide sequence ID" value="NZ_CP011267.1"/>
</dbReference>
<proteinExistence type="inferred from homology"/>
<dbReference type="PANTHER" id="PTHR11353">
    <property type="entry name" value="CHAPERONIN"/>
    <property type="match status" value="1"/>
</dbReference>
<dbReference type="InterPro" id="IPR012714">
    <property type="entry name" value="Thermosome_arc"/>
</dbReference>
<dbReference type="FunCoup" id="A0A0F7IJQ3">
    <property type="interactions" value="194"/>
</dbReference>
<dbReference type="SUPFAM" id="SSF48592">
    <property type="entry name" value="GroEL equatorial domain-like"/>
    <property type="match status" value="1"/>
</dbReference>
<evidence type="ECO:0000256" key="1">
    <source>
        <dbReference type="ARBA" id="ARBA00008020"/>
    </source>
</evidence>
<evidence type="ECO:0000313" key="7">
    <source>
        <dbReference type="EMBL" id="AKG92463.1"/>
    </source>
</evidence>
<feature type="compositionally biased region" description="Gly residues" evidence="6">
    <location>
        <begin position="540"/>
        <end position="549"/>
    </location>
</feature>
<dbReference type="InterPro" id="IPR053374">
    <property type="entry name" value="TCP-1_chaperonin"/>
</dbReference>
<evidence type="ECO:0000256" key="3">
    <source>
        <dbReference type="ARBA" id="ARBA00022840"/>
    </source>
</evidence>
<dbReference type="GO" id="GO:0016887">
    <property type="term" value="F:ATP hydrolysis activity"/>
    <property type="evidence" value="ECO:0007669"/>
    <property type="project" value="InterPro"/>
</dbReference>
<dbReference type="GeneID" id="24802768"/>
<dbReference type="Proteomes" id="UP000034723">
    <property type="component" value="Chromosome"/>
</dbReference>
<dbReference type="GO" id="GO:0005524">
    <property type="term" value="F:ATP binding"/>
    <property type="evidence" value="ECO:0007669"/>
    <property type="project" value="UniProtKB-KW"/>
</dbReference>
<reference evidence="7 8" key="1">
    <citation type="submission" date="2015-04" db="EMBL/GenBank/DDBJ databases">
        <title>The complete genome sequence of the hyperthermophilic, obligate iron-reducing archaeon Geoglobus ahangari strain 234T.</title>
        <authorList>
            <person name="Manzella M.P."/>
            <person name="Holmes D.E."/>
            <person name="Rocheleau J.M."/>
            <person name="Chung A."/>
            <person name="Reguera G."/>
            <person name="Kashefi K."/>
        </authorList>
    </citation>
    <scope>NUCLEOTIDE SEQUENCE [LARGE SCALE GENOMIC DNA]</scope>
    <source>
        <strain evidence="7 8">234</strain>
    </source>
</reference>
<dbReference type="CDD" id="cd03343">
    <property type="entry name" value="cpn60"/>
    <property type="match status" value="1"/>
</dbReference>
<dbReference type="NCBIfam" id="TIGR02339">
    <property type="entry name" value="thermosome_arch"/>
    <property type="match status" value="1"/>
</dbReference>
<dbReference type="KEGG" id="gah:GAH_00180"/>
<dbReference type="AlphaFoldDB" id="A0A0F7IJQ3"/>
<dbReference type="InParanoid" id="A0A0F7IJQ3"/>
<keyword evidence="4 5" id="KW-0143">Chaperone</keyword>
<dbReference type="PROSITE" id="PS00751">
    <property type="entry name" value="TCP1_2"/>
    <property type="match status" value="1"/>
</dbReference>
<evidence type="ECO:0000256" key="4">
    <source>
        <dbReference type="ARBA" id="ARBA00023186"/>
    </source>
</evidence>
<dbReference type="InterPro" id="IPR017998">
    <property type="entry name" value="Chaperone_TCP-1"/>
</dbReference>
<evidence type="ECO:0000313" key="8">
    <source>
        <dbReference type="Proteomes" id="UP000034723"/>
    </source>
</evidence>
<keyword evidence="2 5" id="KW-0547">Nucleotide-binding</keyword>
<dbReference type="PRINTS" id="PR00304">
    <property type="entry name" value="TCOMPLEXTCP1"/>
</dbReference>
<dbReference type="STRING" id="113653.GAH_00180"/>
<dbReference type="HOGENOM" id="CLU_008891_7_3_2"/>
<name>A0A0F7IJQ3_9EURY</name>
<sequence length="549" mass="58877">MATLQGQPVLILKEGTQRTVGRDAQRMNILAARVIAEAVRSTLGPKGMDKMLVDSLGDVVITNDGVTILKEIDVEHPAAKMVVEIAKTQENEVGDGTTTAVVIAGELLKRAEELLDNEIHPTVIANGYRLAAEKAMEILREIAIDVSKEDEETLKKIASTAMTGKGAEVAIDKLSEIVVKAVKAVAEESNGKIEVDTDNIKIEKRTGASVEETELIEGIVLDKEVVHPGMPKKVKNAKILVFNGALEVKETETDAKINITDPEMLQKFIEQEEKMIKDMVDKIAEAGANVVFCQKGIDDLAQYYLAKAGILAVRRVKKSDIEKIAKACGAKILTDLRDISSEDLGEAELVEEKKIGDEKMVFVTGCKNPKAVTILVRGGTEHIVDEIARGIEDALKVVAVALEDGKVVAGAGAPEIELSLRLKEWAPSLGGREQLAAEAFAAALEIIPKTLAENAGLDPIDVLVDLKAEHEKGNKYAGVDVETGKVVDMKEAGVLEPLRIKTQAIESATEVAVMLLRIDDVIAAKELSKGKEDEGDEGGDMGGMGGMGF</sequence>
<dbReference type="GO" id="GO:0140662">
    <property type="term" value="F:ATP-dependent protein folding chaperone"/>
    <property type="evidence" value="ECO:0007669"/>
    <property type="project" value="InterPro"/>
</dbReference>
<keyword evidence="3 5" id="KW-0067">ATP-binding</keyword>
<dbReference type="PATRIC" id="fig|113653.22.peg.177"/>
<keyword evidence="8" id="KW-1185">Reference proteome</keyword>
<dbReference type="InterPro" id="IPR002423">
    <property type="entry name" value="Cpn60/GroEL/TCP-1"/>
</dbReference>
<dbReference type="PROSITE" id="PS00750">
    <property type="entry name" value="TCP1_1"/>
    <property type="match status" value="1"/>
</dbReference>
<dbReference type="Pfam" id="PF00118">
    <property type="entry name" value="Cpn60_TCP1"/>
    <property type="match status" value="1"/>
</dbReference>
<dbReference type="Gene3D" id="3.50.7.10">
    <property type="entry name" value="GroEL"/>
    <property type="match status" value="1"/>
</dbReference>
<dbReference type="Gene3D" id="3.30.260.10">
    <property type="entry name" value="TCP-1-like chaperonin intermediate domain"/>
    <property type="match status" value="1"/>
</dbReference>
<organism evidence="7 8">
    <name type="scientific">Geoglobus ahangari</name>
    <dbReference type="NCBI Taxonomy" id="113653"/>
    <lineage>
        <taxon>Archaea</taxon>
        <taxon>Methanobacteriati</taxon>
        <taxon>Methanobacteriota</taxon>
        <taxon>Archaeoglobi</taxon>
        <taxon>Archaeoglobales</taxon>
        <taxon>Archaeoglobaceae</taxon>
        <taxon>Geoglobus</taxon>
    </lineage>
</organism>
<dbReference type="InterPro" id="IPR027409">
    <property type="entry name" value="GroEL-like_apical_dom_sf"/>
</dbReference>
<evidence type="ECO:0000256" key="2">
    <source>
        <dbReference type="ARBA" id="ARBA00022741"/>
    </source>
</evidence>
<evidence type="ECO:0000256" key="5">
    <source>
        <dbReference type="RuleBase" id="RU004187"/>
    </source>
</evidence>
<comment type="similarity">
    <text evidence="1 5">Belongs to the TCP-1 chaperonin family.</text>
</comment>
<feature type="region of interest" description="Disordered" evidence="6">
    <location>
        <begin position="529"/>
        <end position="549"/>
    </location>
</feature>
<dbReference type="NCBIfam" id="NF041083">
    <property type="entry name" value="thermosome_beta"/>
    <property type="match status" value="1"/>
</dbReference>
<dbReference type="InterPro" id="IPR002194">
    <property type="entry name" value="Chaperonin_TCP-1_CS"/>
</dbReference>
<dbReference type="InterPro" id="IPR027413">
    <property type="entry name" value="GROEL-like_equatorial_sf"/>
</dbReference>
<dbReference type="NCBIfam" id="NF041082">
    <property type="entry name" value="thermosome_alpha"/>
    <property type="match status" value="1"/>
</dbReference>
<protein>
    <submittedName>
        <fullName evidence="7">Thermosome subunit</fullName>
    </submittedName>
</protein>
<dbReference type="PROSITE" id="PS00995">
    <property type="entry name" value="TCP1_3"/>
    <property type="match status" value="1"/>
</dbReference>
<dbReference type="InterPro" id="IPR027410">
    <property type="entry name" value="TCP-1-like_intermed_sf"/>
</dbReference>
<accession>A0A0F7IJQ3</accession>
<dbReference type="GO" id="GO:0051082">
    <property type="term" value="F:unfolded protein binding"/>
    <property type="evidence" value="ECO:0007669"/>
    <property type="project" value="InterPro"/>
</dbReference>
<dbReference type="Gene3D" id="1.10.560.10">
    <property type="entry name" value="GroEL-like equatorial domain"/>
    <property type="match status" value="1"/>
</dbReference>
<dbReference type="OrthoDB" id="9362at2157"/>